<organism evidence="1 2">
    <name type="scientific">Hymenobacter cavernae</name>
    <dbReference type="NCBI Taxonomy" id="2044852"/>
    <lineage>
        <taxon>Bacteria</taxon>
        <taxon>Pseudomonadati</taxon>
        <taxon>Bacteroidota</taxon>
        <taxon>Cytophagia</taxon>
        <taxon>Cytophagales</taxon>
        <taxon>Hymenobacteraceae</taxon>
        <taxon>Hymenobacter</taxon>
    </lineage>
</organism>
<protein>
    <submittedName>
        <fullName evidence="1">Uncharacterized protein</fullName>
    </submittedName>
</protein>
<comment type="caution">
    <text evidence="1">The sequence shown here is derived from an EMBL/GenBank/DDBJ whole genome shotgun (WGS) entry which is preliminary data.</text>
</comment>
<reference evidence="2" key="1">
    <citation type="journal article" date="2019" name="Int. J. Syst. Evol. Microbiol.">
        <title>The Global Catalogue of Microorganisms (GCM) 10K type strain sequencing project: providing services to taxonomists for standard genome sequencing and annotation.</title>
        <authorList>
            <consortium name="The Broad Institute Genomics Platform"/>
            <consortium name="The Broad Institute Genome Sequencing Center for Infectious Disease"/>
            <person name="Wu L."/>
            <person name="Ma J."/>
        </authorList>
    </citation>
    <scope>NUCLEOTIDE SEQUENCE [LARGE SCALE GENOMIC DNA]</scope>
    <source>
        <strain evidence="2">CGMCC 1.15197</strain>
    </source>
</reference>
<name>A0ABQ1UNE2_9BACT</name>
<evidence type="ECO:0000313" key="1">
    <source>
        <dbReference type="EMBL" id="GGF20829.1"/>
    </source>
</evidence>
<proteinExistence type="predicted"/>
<keyword evidence="2" id="KW-1185">Reference proteome</keyword>
<evidence type="ECO:0000313" key="2">
    <source>
        <dbReference type="Proteomes" id="UP000632273"/>
    </source>
</evidence>
<dbReference type="Proteomes" id="UP000632273">
    <property type="component" value="Unassembled WGS sequence"/>
</dbReference>
<gene>
    <name evidence="1" type="ORF">GCM10011383_35640</name>
</gene>
<dbReference type="RefSeq" id="WP_188815379.1">
    <property type="nucleotide sequence ID" value="NZ_BMHT01000006.1"/>
</dbReference>
<sequence length="169" mass="18460">MPSSSSATTAQETGPDFWQTVPAEQAQQLGKPRFAPSRYYVAALDLEGLQKALADVPVDGSSGLLLALPLPDGSRLWFRMRATTVMAPELAARYPMLRTYAGELPNQPENRVRLDLTPTGLRAMIIYEGQSLLIEPYRPGDTAHYLCFDKASLPAGSKQPFSEAGFNTN</sequence>
<dbReference type="EMBL" id="BMHT01000006">
    <property type="protein sequence ID" value="GGF20829.1"/>
    <property type="molecule type" value="Genomic_DNA"/>
</dbReference>
<accession>A0ABQ1UNE2</accession>